<dbReference type="PANTHER" id="PTHR43308">
    <property type="entry name" value="OUTER MEMBRANE PROTEIN ALPHA-RELATED"/>
    <property type="match status" value="1"/>
</dbReference>
<keyword evidence="3" id="KW-1185">Reference proteome</keyword>
<dbReference type="Proteomes" id="UP000031549">
    <property type="component" value="Unassembled WGS sequence"/>
</dbReference>
<dbReference type="EMBL" id="JTCM02000041">
    <property type="protein sequence ID" value="NEU74429.1"/>
    <property type="molecule type" value="Genomic_DNA"/>
</dbReference>
<dbReference type="InterPro" id="IPR051465">
    <property type="entry name" value="Cell_Envelope_Struct_Comp"/>
</dbReference>
<dbReference type="PROSITE" id="PS51272">
    <property type="entry name" value="SLH"/>
    <property type="match status" value="3"/>
</dbReference>
<dbReference type="Pfam" id="PF07602">
    <property type="entry name" value="DUF1565"/>
    <property type="match status" value="1"/>
</dbReference>
<dbReference type="InterPro" id="IPR011050">
    <property type="entry name" value="Pectin_lyase_fold/virulence"/>
</dbReference>
<dbReference type="PANTHER" id="PTHR43308:SF5">
    <property type="entry name" value="S-LAYER PROTEIN _ PEPTIDOGLYCAN ENDO-BETA-N-ACETYLGLUCOSAMINIDASE"/>
    <property type="match status" value="1"/>
</dbReference>
<feature type="domain" description="SLH" evidence="1">
    <location>
        <begin position="440"/>
        <end position="499"/>
    </location>
</feature>
<protein>
    <submittedName>
        <fullName evidence="2">DUF1565 domain-containing protein</fullName>
    </submittedName>
</protein>
<dbReference type="SMART" id="SM00710">
    <property type="entry name" value="PbH1"/>
    <property type="match status" value="6"/>
</dbReference>
<comment type="caution">
    <text evidence="2">The sequence shown here is derived from an EMBL/GenBank/DDBJ whole genome shotgun (WGS) entry which is preliminary data.</text>
</comment>
<proteinExistence type="predicted"/>
<evidence type="ECO:0000313" key="3">
    <source>
        <dbReference type="Proteomes" id="UP000031549"/>
    </source>
</evidence>
<sequence>MKRQGFHKPQSKTFRLLSSSHPRYTLPLRAGLSALILVCAGSMRSLGQVNAGATLSEGITPTLTAQVPATATATAIYVNPATGTDSAASNSEATPYKTITFALSKAQPGTVIQLAGGTYNSESGEKFPLFIQQGVTLRGDDASKGQAILITGSGSYTSRTFAAQNMTIRADKDSTITGVTVTNPNQRGTGVWVESTNPTITNSTFVNSGREGIFVTGTGNPKIENNVFTENKGNGVSVAKSATGEIRNNLFQSTGFGIAVSDLATPLITDNQIIQNYGGIVVTGSAKPMLRNNVIQDNRDHGLVALQKSSPDLGTQENPGKNLIRNNGKKDPKKLFDVLNATTQNTIVAVGNDIDPTRISGKVDFVAASVEPPAGGQTAFKDVPAGYWAKGYIEALASANIIAGFPDGSFRPNEPVTRAQFATIVNKALSPASKRPGIDFKDLQSNFWAYAAIQSAYQGQYVSGYPDGTFKPQQQIPRVQVLVSLANGLGLNAETQNALGFYTDAAQIPKYATGSVAAATSRKLVINYPTVKQLNPNREATRAEVAAFVYQALVSAGRAQAIPSPYLVQTP</sequence>
<dbReference type="Pfam" id="PF00395">
    <property type="entry name" value="SLH"/>
    <property type="match status" value="3"/>
</dbReference>
<dbReference type="InterPro" id="IPR012334">
    <property type="entry name" value="Pectin_lyas_fold"/>
</dbReference>
<dbReference type="InterPro" id="IPR006626">
    <property type="entry name" value="PbH1"/>
</dbReference>
<name>A0A846HCA0_9CYAN</name>
<feature type="domain" description="SLH" evidence="1">
    <location>
        <begin position="501"/>
        <end position="563"/>
    </location>
</feature>
<feature type="domain" description="SLH" evidence="1">
    <location>
        <begin position="376"/>
        <end position="439"/>
    </location>
</feature>
<dbReference type="AlphaFoldDB" id="A0A846HCA0"/>
<dbReference type="NCBIfam" id="TIGR03804">
    <property type="entry name" value="para_beta_helix"/>
    <property type="match status" value="3"/>
</dbReference>
<dbReference type="SUPFAM" id="SSF51126">
    <property type="entry name" value="Pectin lyase-like"/>
    <property type="match status" value="1"/>
</dbReference>
<dbReference type="InterPro" id="IPR022441">
    <property type="entry name" value="Para_beta_helix_rpt-2"/>
</dbReference>
<organism evidence="2 3">
    <name type="scientific">Hassallia byssoidea VB512170</name>
    <dbReference type="NCBI Taxonomy" id="1304833"/>
    <lineage>
        <taxon>Bacteria</taxon>
        <taxon>Bacillati</taxon>
        <taxon>Cyanobacteriota</taxon>
        <taxon>Cyanophyceae</taxon>
        <taxon>Nostocales</taxon>
        <taxon>Tolypothrichaceae</taxon>
        <taxon>Hassallia</taxon>
    </lineage>
</organism>
<dbReference type="InterPro" id="IPR001119">
    <property type="entry name" value="SLH_dom"/>
</dbReference>
<dbReference type="InterPro" id="IPR011459">
    <property type="entry name" value="DUF1565"/>
</dbReference>
<accession>A0A846HCA0</accession>
<dbReference type="RefSeq" id="WP_039742240.1">
    <property type="nucleotide sequence ID" value="NZ_JTCM02000041.1"/>
</dbReference>
<evidence type="ECO:0000313" key="2">
    <source>
        <dbReference type="EMBL" id="NEU74429.1"/>
    </source>
</evidence>
<evidence type="ECO:0000259" key="1">
    <source>
        <dbReference type="PROSITE" id="PS51272"/>
    </source>
</evidence>
<dbReference type="Gene3D" id="2.160.20.10">
    <property type="entry name" value="Single-stranded right-handed beta-helix, Pectin lyase-like"/>
    <property type="match status" value="1"/>
</dbReference>
<reference evidence="2 3" key="1">
    <citation type="journal article" date="2015" name="Genome Announc.">
        <title>Draft Genome Sequence of Cyanobacterium Hassallia byssoidea Strain VB512170, Isolated from Monuments in India.</title>
        <authorList>
            <person name="Singh D."/>
            <person name="Chandrababunaidu M.M."/>
            <person name="Panda A."/>
            <person name="Sen D."/>
            <person name="Bhattacharyya S."/>
            <person name="Adhikary S.P."/>
            <person name="Tripathy S."/>
        </authorList>
    </citation>
    <scope>NUCLEOTIDE SEQUENCE [LARGE SCALE GENOMIC DNA]</scope>
    <source>
        <strain evidence="2 3">VB512170</strain>
    </source>
</reference>
<gene>
    <name evidence="2" type="ORF">PI95_018150</name>
</gene>